<protein>
    <submittedName>
        <fullName evidence="6">AAA family ATPase</fullName>
    </submittedName>
</protein>
<evidence type="ECO:0000313" key="7">
    <source>
        <dbReference type="Proteomes" id="UP000530234"/>
    </source>
</evidence>
<dbReference type="GO" id="GO:0016887">
    <property type="term" value="F:ATP hydrolysis activity"/>
    <property type="evidence" value="ECO:0007669"/>
    <property type="project" value="InterPro"/>
</dbReference>
<feature type="region of interest" description="Disordered" evidence="4">
    <location>
        <begin position="590"/>
        <end position="650"/>
    </location>
</feature>
<feature type="region of interest" description="Disordered" evidence="4">
    <location>
        <begin position="1"/>
        <end position="26"/>
    </location>
</feature>
<dbReference type="Gene3D" id="2.160.20.10">
    <property type="entry name" value="Single-stranded right-handed beta-helix, Pectin lyase-like"/>
    <property type="match status" value="2"/>
</dbReference>
<feature type="compositionally biased region" description="Acidic residues" evidence="4">
    <location>
        <begin position="637"/>
        <end position="650"/>
    </location>
</feature>
<comment type="caution">
    <text evidence="6">The sequence shown here is derived from an EMBL/GenBank/DDBJ whole genome shotgun (WGS) entry which is preliminary data.</text>
</comment>
<dbReference type="InterPro" id="IPR003959">
    <property type="entry name" value="ATPase_AAA_core"/>
</dbReference>
<dbReference type="InterPro" id="IPR050773">
    <property type="entry name" value="CbxX/CfxQ_RuBisCO_ESX"/>
</dbReference>
<feature type="domain" description="AAA+ ATPase" evidence="5">
    <location>
        <begin position="695"/>
        <end position="834"/>
    </location>
</feature>
<dbReference type="InterPro" id="IPR011050">
    <property type="entry name" value="Pectin_lyase_fold/virulence"/>
</dbReference>
<dbReference type="SMART" id="SM00710">
    <property type="entry name" value="PbH1"/>
    <property type="match status" value="9"/>
</dbReference>
<dbReference type="SUPFAM" id="SSF52540">
    <property type="entry name" value="P-loop containing nucleoside triphosphate hydrolases"/>
    <property type="match status" value="1"/>
</dbReference>
<dbReference type="InterPro" id="IPR027417">
    <property type="entry name" value="P-loop_NTPase"/>
</dbReference>
<evidence type="ECO:0000256" key="3">
    <source>
        <dbReference type="ARBA" id="ARBA00022840"/>
    </source>
</evidence>
<dbReference type="InterPro" id="IPR012334">
    <property type="entry name" value="Pectin_lyas_fold"/>
</dbReference>
<organism evidence="6 7">
    <name type="scientific">Streptomyces calidiresistens</name>
    <dbReference type="NCBI Taxonomy" id="1485586"/>
    <lineage>
        <taxon>Bacteria</taxon>
        <taxon>Bacillati</taxon>
        <taxon>Actinomycetota</taxon>
        <taxon>Actinomycetes</taxon>
        <taxon>Kitasatosporales</taxon>
        <taxon>Streptomycetaceae</taxon>
        <taxon>Streptomyces</taxon>
    </lineage>
</organism>
<dbReference type="InterPro" id="IPR039448">
    <property type="entry name" value="Beta_helix"/>
</dbReference>
<gene>
    <name evidence="6" type="ORF">FOE67_05820</name>
</gene>
<dbReference type="InterPro" id="IPR003593">
    <property type="entry name" value="AAA+_ATPase"/>
</dbReference>
<keyword evidence="2" id="KW-0547">Nucleotide-binding</keyword>
<sequence length="983" mass="99460">MSDTVTARGTAAREGGERLRVAPRGRGAHRTLARALAAAPPGAVISVAPGVYPESLRLERRVTLEPEHGVGSVVIAPPKGPALEVLAPACAAHGLELRGTDPAAALVRVADAAGLSLSECGVTGGRVEVLGSPNGAAGTGAPGTGAPATEGPADAVDLERELLDPTTGGVLVMRRCRIGDAHHAAVHLAGDARAGLEDTDITTVAGIGVVLSGTARLLAGRLRIRETTGSALRARDDSVLLVRDCLLDAPGRNGVLVQDRARGEVAECRIDGAGGSGVRVEHTGRAGVTECRIDRTGGSALAVSGEARLELVGGRVVSPGGNGLVALDDAVVTARDAALAATGFSAVHAGDRSRVELSGCRVTDSAEHALAVSDGARLEAVDCTLGDPAMCGVEVSGPDARLVLRGARITGGETGVRLPGGGTGEDTAPGGTAPYDRALYDCTVTGPARAGVEVAPGGRALLSGVRVVGAGSAGVVVGADARVRVEGGAVVDPAGSGVVVGERAEVDVRDLRVSGAGKNGVLIGRAAGGRWEGCEISGSAFPALHVATAAEPRFVGCRVLDCARDVVSAEGARPEFEECVALRVEAATLPSPGQGAPPTGPTGPSGPAGPAGSGGTGPGTGPAGPTGSAMDTAAGADADDGAGEPEPEPETLEDLLAELDELVGLEGVKRDVGGMVKLMQTVRMRQDAGLPAPPLSRHLVFAGNPGTGKTTVARLYGRLLKALGLLERGHLVEVDRSALVGEYVGHTGPKTTEAFLRARGGVLFIDEAYALVPPGMSNDFGGEAIATLVKLMEDHRDEVVVIAAGYPGDMARFINSNPGLSSRFSRTLLFTDYSGEQLVDIVEHHAGQHRYDLSPAAREALRAGRGGPEQSRGDVTGAAPPATATMTAPPPAPVAPVARRPGPRAEVSIRRQPTAGGGGGLARVRVEVELDYPCDLADRCDAIRRRVTERLAELAGMEVPGVALVVARLHSAHRRAGHGGRVG</sequence>
<dbReference type="Gene3D" id="3.40.50.300">
    <property type="entry name" value="P-loop containing nucleotide triphosphate hydrolases"/>
    <property type="match status" value="1"/>
</dbReference>
<feature type="compositionally biased region" description="Low complexity" evidence="4">
    <location>
        <begin position="875"/>
        <end position="887"/>
    </location>
</feature>
<dbReference type="AlphaFoldDB" id="A0A7W3T1S2"/>
<feature type="compositionally biased region" description="Low complexity" evidence="4">
    <location>
        <begin position="625"/>
        <end position="636"/>
    </location>
</feature>
<proteinExistence type="inferred from homology"/>
<feature type="compositionally biased region" description="Gly residues" evidence="4">
    <location>
        <begin position="609"/>
        <end position="624"/>
    </location>
</feature>
<evidence type="ECO:0000313" key="6">
    <source>
        <dbReference type="EMBL" id="MBB0229046.1"/>
    </source>
</evidence>
<keyword evidence="3" id="KW-0067">ATP-binding</keyword>
<evidence type="ECO:0000256" key="2">
    <source>
        <dbReference type="ARBA" id="ARBA00022741"/>
    </source>
</evidence>
<dbReference type="InterPro" id="IPR006626">
    <property type="entry name" value="PbH1"/>
</dbReference>
<dbReference type="CDD" id="cd00009">
    <property type="entry name" value="AAA"/>
    <property type="match status" value="1"/>
</dbReference>
<dbReference type="SUPFAM" id="SSF51126">
    <property type="entry name" value="Pectin lyase-like"/>
    <property type="match status" value="2"/>
</dbReference>
<comment type="similarity">
    <text evidence="1">Belongs to the CbxX/CfxQ family.</text>
</comment>
<evidence type="ECO:0000259" key="5">
    <source>
        <dbReference type="SMART" id="SM00382"/>
    </source>
</evidence>
<dbReference type="PANTHER" id="PTHR43392:SF2">
    <property type="entry name" value="AAA-TYPE ATPASE FAMILY PROTEIN _ ANKYRIN REPEAT FAMILY PROTEIN"/>
    <property type="match status" value="1"/>
</dbReference>
<dbReference type="Pfam" id="PF13229">
    <property type="entry name" value="Beta_helix"/>
    <property type="match status" value="1"/>
</dbReference>
<dbReference type="Pfam" id="PF00004">
    <property type="entry name" value="AAA"/>
    <property type="match status" value="1"/>
</dbReference>
<dbReference type="FunFam" id="3.40.50.300:FF:000216">
    <property type="entry name" value="Type VII secretion ATPase EccA"/>
    <property type="match status" value="1"/>
</dbReference>
<accession>A0A7W3T1S2</accession>
<dbReference type="SMART" id="SM00382">
    <property type="entry name" value="AAA"/>
    <property type="match status" value="1"/>
</dbReference>
<dbReference type="PRINTS" id="PR00819">
    <property type="entry name" value="CBXCFQXSUPER"/>
</dbReference>
<keyword evidence="7" id="KW-1185">Reference proteome</keyword>
<dbReference type="Proteomes" id="UP000530234">
    <property type="component" value="Unassembled WGS sequence"/>
</dbReference>
<reference evidence="7" key="1">
    <citation type="submission" date="2019-10" db="EMBL/GenBank/DDBJ databases">
        <title>Streptomyces sp. nov., a novel actinobacterium isolated from alkaline environment.</title>
        <authorList>
            <person name="Golinska P."/>
        </authorList>
    </citation>
    <scope>NUCLEOTIDE SEQUENCE [LARGE SCALE GENOMIC DNA]</scope>
    <source>
        <strain evidence="7">DSM 42108</strain>
    </source>
</reference>
<feature type="region of interest" description="Disordered" evidence="4">
    <location>
        <begin position="860"/>
        <end position="919"/>
    </location>
</feature>
<dbReference type="PANTHER" id="PTHR43392">
    <property type="entry name" value="AAA-TYPE ATPASE FAMILY PROTEIN / ANKYRIN REPEAT FAMILY PROTEIN"/>
    <property type="match status" value="1"/>
</dbReference>
<evidence type="ECO:0000256" key="1">
    <source>
        <dbReference type="ARBA" id="ARBA00010378"/>
    </source>
</evidence>
<dbReference type="InterPro" id="IPR000641">
    <property type="entry name" value="CbxX/CfxQ"/>
</dbReference>
<evidence type="ECO:0000256" key="4">
    <source>
        <dbReference type="SAM" id="MobiDB-lite"/>
    </source>
</evidence>
<name>A0A7W3T1S2_9ACTN</name>
<dbReference type="RefSeq" id="WP_182661151.1">
    <property type="nucleotide sequence ID" value="NZ_VKHS01000078.1"/>
</dbReference>
<dbReference type="EMBL" id="VKHS01000078">
    <property type="protein sequence ID" value="MBB0229046.1"/>
    <property type="molecule type" value="Genomic_DNA"/>
</dbReference>
<dbReference type="GO" id="GO:0005524">
    <property type="term" value="F:ATP binding"/>
    <property type="evidence" value="ECO:0007669"/>
    <property type="project" value="UniProtKB-KW"/>
</dbReference>